<reference evidence="11 12" key="1">
    <citation type="submission" date="2019-11" db="EMBL/GenBank/DDBJ databases">
        <title>Draft genome of Amycolatopsis RM579.</title>
        <authorList>
            <person name="Duangmal K."/>
            <person name="Mingma R."/>
        </authorList>
    </citation>
    <scope>NUCLEOTIDE SEQUENCE [LARGE SCALE GENOMIC DNA]</scope>
    <source>
        <strain evidence="11 12">RM579</strain>
    </source>
</reference>
<comment type="catalytic activity">
    <reaction evidence="9">
        <text>a 5'-end NAD(+)-phospho-ribonucleoside in mRNA + H2O = a 5'-end phospho-adenosine-phospho-ribonucleoside in mRNA + beta-nicotinamide D-ribonucleotide + 2 H(+)</text>
        <dbReference type="Rhea" id="RHEA:60876"/>
        <dbReference type="Rhea" id="RHEA-COMP:15698"/>
        <dbReference type="Rhea" id="RHEA-COMP:15719"/>
        <dbReference type="ChEBI" id="CHEBI:14649"/>
        <dbReference type="ChEBI" id="CHEBI:15377"/>
        <dbReference type="ChEBI" id="CHEBI:15378"/>
        <dbReference type="ChEBI" id="CHEBI:144029"/>
        <dbReference type="ChEBI" id="CHEBI:144051"/>
    </reaction>
    <physiologicalReaction direction="left-to-right" evidence="9">
        <dbReference type="Rhea" id="RHEA:60877"/>
    </physiologicalReaction>
</comment>
<keyword evidence="5" id="KW-0479">Metal-binding</keyword>
<evidence type="ECO:0000259" key="10">
    <source>
        <dbReference type="PROSITE" id="PS51462"/>
    </source>
</evidence>
<dbReference type="Pfam" id="PF09297">
    <property type="entry name" value="Zn_ribbon_NUD"/>
    <property type="match status" value="1"/>
</dbReference>
<keyword evidence="8" id="KW-0520">NAD</keyword>
<dbReference type="GO" id="GO:0005829">
    <property type="term" value="C:cytosol"/>
    <property type="evidence" value="ECO:0007669"/>
    <property type="project" value="TreeGrafter"/>
</dbReference>
<dbReference type="Proteomes" id="UP000440096">
    <property type="component" value="Unassembled WGS sequence"/>
</dbReference>
<dbReference type="InterPro" id="IPR049734">
    <property type="entry name" value="NudC-like_C"/>
</dbReference>
<feature type="domain" description="Nudix hydrolase" evidence="10">
    <location>
        <begin position="180"/>
        <end position="309"/>
    </location>
</feature>
<dbReference type="EMBL" id="WMBA01000060">
    <property type="protein sequence ID" value="MTD58103.1"/>
    <property type="molecule type" value="Genomic_DNA"/>
</dbReference>
<dbReference type="CDD" id="cd03429">
    <property type="entry name" value="NUDIX_NADH_pyrophosphatase_Nudt13"/>
    <property type="match status" value="1"/>
</dbReference>
<dbReference type="PANTHER" id="PTHR42904">
    <property type="entry name" value="NUDIX HYDROLASE, NUDC SUBFAMILY"/>
    <property type="match status" value="1"/>
</dbReference>
<dbReference type="InterPro" id="IPR000086">
    <property type="entry name" value="NUDIX_hydrolase_dom"/>
</dbReference>
<evidence type="ECO:0000256" key="7">
    <source>
        <dbReference type="ARBA" id="ARBA00022842"/>
    </source>
</evidence>
<keyword evidence="6 11" id="KW-0378">Hydrolase</keyword>
<dbReference type="GO" id="GO:0019677">
    <property type="term" value="P:NAD+ catabolic process"/>
    <property type="evidence" value="ECO:0007669"/>
    <property type="project" value="TreeGrafter"/>
</dbReference>
<dbReference type="RefSeq" id="WP_154760204.1">
    <property type="nucleotide sequence ID" value="NZ_WMBA01000060.1"/>
</dbReference>
<dbReference type="Pfam" id="PF00293">
    <property type="entry name" value="NUDIX"/>
    <property type="match status" value="1"/>
</dbReference>
<dbReference type="InterPro" id="IPR020084">
    <property type="entry name" value="NUDIX_hydrolase_CS"/>
</dbReference>
<evidence type="ECO:0000256" key="1">
    <source>
        <dbReference type="ARBA" id="ARBA00001946"/>
    </source>
</evidence>
<name>A0A6N7Z6G0_9PSEU</name>
<evidence type="ECO:0000256" key="3">
    <source>
        <dbReference type="ARBA" id="ARBA00009595"/>
    </source>
</evidence>
<dbReference type="InterPro" id="IPR050241">
    <property type="entry name" value="NAD-cap_RNA_hydrolase_NudC"/>
</dbReference>
<dbReference type="EC" id="3.6.1.22" evidence="4"/>
<dbReference type="NCBIfam" id="NF001299">
    <property type="entry name" value="PRK00241.1"/>
    <property type="match status" value="1"/>
</dbReference>
<dbReference type="InterPro" id="IPR015797">
    <property type="entry name" value="NUDIX_hydrolase-like_dom_sf"/>
</dbReference>
<dbReference type="Gene3D" id="3.90.79.10">
    <property type="entry name" value="Nucleoside Triphosphate Pyrophosphohydrolase"/>
    <property type="match status" value="1"/>
</dbReference>
<evidence type="ECO:0000256" key="8">
    <source>
        <dbReference type="ARBA" id="ARBA00023027"/>
    </source>
</evidence>
<sequence length="335" mass="37033">MTSPFQLGKLPTLSRSTVDRHEQLRANPEQRLARWSEAQVVVLDSKARTPVREGERVLATRKALTFGDTPPDEAFFLGEWEGVDYWSLPGEPAGEPELLEASGSWGFAEQIPRYDGELWVDLRAYGERLDDTSAGLFTTAQSLRHWHRRARFCARDGSPTQRILFGWATRCEAQGHEEYPRTDPAVICLVHDEVGVNGEHVLLARQPIWPKGRYSVLAGFVEAGESLEGCVTREIREEVGIEVRDARYLGSQPWPFPRSIMLGFAACAESSAPLTPADGEIEEALWVSRADVRAAFENEGRPTPIGDGAASMMLPGNSSIARVMLEAWANADSGA</sequence>
<evidence type="ECO:0000256" key="6">
    <source>
        <dbReference type="ARBA" id="ARBA00022801"/>
    </source>
</evidence>
<dbReference type="Gene3D" id="3.90.79.20">
    <property type="match status" value="1"/>
</dbReference>
<proteinExistence type="inferred from homology"/>
<accession>A0A6N7Z6G0</accession>
<dbReference type="AlphaFoldDB" id="A0A6N7Z6G0"/>
<comment type="similarity">
    <text evidence="3">Belongs to the Nudix hydrolase family. NudC subfamily.</text>
</comment>
<evidence type="ECO:0000256" key="2">
    <source>
        <dbReference type="ARBA" id="ARBA00001947"/>
    </source>
</evidence>
<evidence type="ECO:0000256" key="9">
    <source>
        <dbReference type="ARBA" id="ARBA00023679"/>
    </source>
</evidence>
<keyword evidence="12" id="KW-1185">Reference proteome</keyword>
<comment type="caution">
    <text evidence="11">The sequence shown here is derived from an EMBL/GenBank/DDBJ whole genome shotgun (WGS) entry which is preliminary data.</text>
</comment>
<evidence type="ECO:0000256" key="4">
    <source>
        <dbReference type="ARBA" id="ARBA00012381"/>
    </source>
</evidence>
<dbReference type="GO" id="GO:0035529">
    <property type="term" value="F:NADH pyrophosphatase activity"/>
    <property type="evidence" value="ECO:0007669"/>
    <property type="project" value="TreeGrafter"/>
</dbReference>
<gene>
    <name evidence="11" type="primary">nudC</name>
    <name evidence="11" type="ORF">GKO32_29590</name>
</gene>
<evidence type="ECO:0000313" key="12">
    <source>
        <dbReference type="Proteomes" id="UP000440096"/>
    </source>
</evidence>
<dbReference type="InterPro" id="IPR015376">
    <property type="entry name" value="Znr_NADH_PPase"/>
</dbReference>
<dbReference type="OrthoDB" id="9791656at2"/>
<dbReference type="SUPFAM" id="SSF55811">
    <property type="entry name" value="Nudix"/>
    <property type="match status" value="1"/>
</dbReference>
<evidence type="ECO:0000256" key="5">
    <source>
        <dbReference type="ARBA" id="ARBA00022723"/>
    </source>
</evidence>
<organism evidence="11 12">
    <name type="scientific">Amycolatopsis pithecellobii</name>
    <dbReference type="NCBI Taxonomy" id="664692"/>
    <lineage>
        <taxon>Bacteria</taxon>
        <taxon>Bacillati</taxon>
        <taxon>Actinomycetota</taxon>
        <taxon>Actinomycetes</taxon>
        <taxon>Pseudonocardiales</taxon>
        <taxon>Pseudonocardiaceae</taxon>
        <taxon>Amycolatopsis</taxon>
    </lineage>
</organism>
<dbReference type="Pfam" id="PF09296">
    <property type="entry name" value="NUDIX-like"/>
    <property type="match status" value="1"/>
</dbReference>
<dbReference type="GO" id="GO:0046872">
    <property type="term" value="F:metal ion binding"/>
    <property type="evidence" value="ECO:0007669"/>
    <property type="project" value="UniProtKB-KW"/>
</dbReference>
<evidence type="ECO:0000313" key="11">
    <source>
        <dbReference type="EMBL" id="MTD58103.1"/>
    </source>
</evidence>
<dbReference type="PROSITE" id="PS00893">
    <property type="entry name" value="NUDIX_BOX"/>
    <property type="match status" value="1"/>
</dbReference>
<comment type="cofactor">
    <cofactor evidence="1">
        <name>Mg(2+)</name>
        <dbReference type="ChEBI" id="CHEBI:18420"/>
    </cofactor>
</comment>
<dbReference type="PROSITE" id="PS51462">
    <property type="entry name" value="NUDIX"/>
    <property type="match status" value="1"/>
</dbReference>
<dbReference type="InterPro" id="IPR015375">
    <property type="entry name" value="NADH_PPase-like_N"/>
</dbReference>
<keyword evidence="7" id="KW-0460">Magnesium</keyword>
<comment type="cofactor">
    <cofactor evidence="2">
        <name>Zn(2+)</name>
        <dbReference type="ChEBI" id="CHEBI:29105"/>
    </cofactor>
</comment>
<dbReference type="PANTHER" id="PTHR42904:SF6">
    <property type="entry name" value="NAD-CAPPED RNA HYDROLASE NUDT12"/>
    <property type="match status" value="1"/>
</dbReference>
<dbReference type="GO" id="GO:0006742">
    <property type="term" value="P:NADP+ catabolic process"/>
    <property type="evidence" value="ECO:0007669"/>
    <property type="project" value="TreeGrafter"/>
</dbReference>
<protein>
    <recommendedName>
        <fullName evidence="4">NAD(+) diphosphatase</fullName>
        <ecNumber evidence="4">3.6.1.22</ecNumber>
    </recommendedName>
</protein>